<dbReference type="InterPro" id="IPR039426">
    <property type="entry name" value="TonB-dep_rcpt-like"/>
</dbReference>
<keyword evidence="15" id="KW-1185">Reference proteome</keyword>
<sequence length="682" mass="78101">MNRKFFSILLLCLWLPVCLVAQSRLDSVQHIQEVLVAAPLATSKAIIPAQQLEGKQLKALNSFSVADAIRYFAGVQIKDYGGVGGLKTVNVRSMGTNHMGVFYDGIQLGNAQNGQIDLGKFSLDNIESISLYNGQKSDIFQPARDYGSSGSIYLKFRRPHFSGQEKEHLKATFRTGSFDLVNPSFLYERKLSEKVNASINAEYIYSSGKYKFRYKRVLPGSNEVAYDTTAIRKNGDIHAFRVESGLYGRTEDGHWEVKTYYYDSERGIPGAIVNNRWMNAQRQWDTNFFVQGGWRKVITDRYDLMLKMKYANDRMRYLNPDTTLMYIDNSFRQQEAYASLAQKYQLTTYWDVSLSTDLQWNWLKSDLEGLVYPTRRSALVALATALDLGPFKSQASVLGTFINENITSVANSDGQAASSAPNKEEITPAIFFSYAPFENHDLTFRAFYKHIFRMPTFNDLYYTDIGNIKLKPEFTHQYNVGFKYAKTMANRSLVHWELQADGYYNEVTNKIVAVPKGSGMYRWMMMNLGRVEIRGLDAVAAATFDLPFEVLLNLKGTYTYQKAQDFTPRKNPDLEKTTWGGQIPYIPWHSGSFIASAGYQSWQLNYSFVYVGERYHNSANIRENYEQPWYTNDVSLLKTVALNDWSLKVALEVNNLLSQDYEVVLNYPMPKRNYKLTLTLEL</sequence>
<dbReference type="RefSeq" id="WP_093920266.1">
    <property type="nucleotide sequence ID" value="NZ_FONW01000006.1"/>
</dbReference>
<name>A0A1I2ISG3_9BACT</name>
<evidence type="ECO:0000256" key="6">
    <source>
        <dbReference type="ARBA" id="ARBA00023077"/>
    </source>
</evidence>
<dbReference type="GO" id="GO:0015344">
    <property type="term" value="F:siderophore uptake transmembrane transporter activity"/>
    <property type="evidence" value="ECO:0007669"/>
    <property type="project" value="TreeGrafter"/>
</dbReference>
<dbReference type="AlphaFoldDB" id="A0A1I2ISG3"/>
<comment type="similarity">
    <text evidence="10">Belongs to the TonB-dependent receptor family.</text>
</comment>
<evidence type="ECO:0000256" key="1">
    <source>
        <dbReference type="ARBA" id="ARBA00004571"/>
    </source>
</evidence>
<accession>A0A1I2ISG3</accession>
<evidence type="ECO:0000256" key="10">
    <source>
        <dbReference type="RuleBase" id="RU003357"/>
    </source>
</evidence>
<evidence type="ECO:0000313" key="15">
    <source>
        <dbReference type="Proteomes" id="UP000198964"/>
    </source>
</evidence>
<evidence type="ECO:0000256" key="7">
    <source>
        <dbReference type="ARBA" id="ARBA00023136"/>
    </source>
</evidence>
<evidence type="ECO:0000256" key="5">
    <source>
        <dbReference type="ARBA" id="ARBA00022729"/>
    </source>
</evidence>
<dbReference type="GO" id="GO:0009279">
    <property type="term" value="C:cell outer membrane"/>
    <property type="evidence" value="ECO:0007669"/>
    <property type="project" value="UniProtKB-SubCell"/>
</dbReference>
<dbReference type="Pfam" id="PF00593">
    <property type="entry name" value="TonB_dep_Rec_b-barrel"/>
    <property type="match status" value="1"/>
</dbReference>
<feature type="signal peptide" evidence="11">
    <location>
        <begin position="1"/>
        <end position="21"/>
    </location>
</feature>
<dbReference type="Gene3D" id="2.40.170.20">
    <property type="entry name" value="TonB-dependent receptor, beta-barrel domain"/>
    <property type="match status" value="1"/>
</dbReference>
<dbReference type="InterPro" id="IPR037066">
    <property type="entry name" value="Plug_dom_sf"/>
</dbReference>
<proteinExistence type="inferred from homology"/>
<dbReference type="SUPFAM" id="SSF56935">
    <property type="entry name" value="Porins"/>
    <property type="match status" value="1"/>
</dbReference>
<feature type="domain" description="TonB-dependent receptor-like beta-barrel" evidence="12">
    <location>
        <begin position="225"/>
        <end position="656"/>
    </location>
</feature>
<dbReference type="InterPro" id="IPR000531">
    <property type="entry name" value="Beta-barrel_TonB"/>
</dbReference>
<dbReference type="STRING" id="655355.SAMN05216283_106135"/>
<keyword evidence="5 11" id="KW-0732">Signal</keyword>
<evidence type="ECO:0000256" key="3">
    <source>
        <dbReference type="ARBA" id="ARBA00022452"/>
    </source>
</evidence>
<gene>
    <name evidence="14" type="ORF">SAMN05216283_106135</name>
</gene>
<keyword evidence="9" id="KW-0998">Cell outer membrane</keyword>
<keyword evidence="3" id="KW-1134">Transmembrane beta strand</keyword>
<keyword evidence="8 14" id="KW-0675">Receptor</keyword>
<evidence type="ECO:0000256" key="9">
    <source>
        <dbReference type="ARBA" id="ARBA00023237"/>
    </source>
</evidence>
<keyword evidence="2" id="KW-0813">Transport</keyword>
<dbReference type="EMBL" id="FONW01000006">
    <property type="protein sequence ID" value="SFF43461.1"/>
    <property type="molecule type" value="Genomic_DNA"/>
</dbReference>
<comment type="subcellular location">
    <subcellularLocation>
        <location evidence="1">Cell outer membrane</location>
        <topology evidence="1">Multi-pass membrane protein</topology>
    </subcellularLocation>
</comment>
<dbReference type="PANTHER" id="PTHR30069">
    <property type="entry name" value="TONB-DEPENDENT OUTER MEMBRANE RECEPTOR"/>
    <property type="match status" value="1"/>
</dbReference>
<evidence type="ECO:0000256" key="11">
    <source>
        <dbReference type="SAM" id="SignalP"/>
    </source>
</evidence>
<keyword evidence="6 10" id="KW-0798">TonB box</keyword>
<organism evidence="14 15">
    <name type="scientific">Sunxiuqinia elliptica</name>
    <dbReference type="NCBI Taxonomy" id="655355"/>
    <lineage>
        <taxon>Bacteria</taxon>
        <taxon>Pseudomonadati</taxon>
        <taxon>Bacteroidota</taxon>
        <taxon>Bacteroidia</taxon>
        <taxon>Marinilabiliales</taxon>
        <taxon>Prolixibacteraceae</taxon>
        <taxon>Sunxiuqinia</taxon>
    </lineage>
</organism>
<keyword evidence="7 10" id="KW-0472">Membrane</keyword>
<evidence type="ECO:0000256" key="4">
    <source>
        <dbReference type="ARBA" id="ARBA00022692"/>
    </source>
</evidence>
<dbReference type="PANTHER" id="PTHR30069:SF29">
    <property type="entry name" value="HEMOGLOBIN AND HEMOGLOBIN-HAPTOGLOBIN-BINDING PROTEIN 1-RELATED"/>
    <property type="match status" value="1"/>
</dbReference>
<dbReference type="InterPro" id="IPR036942">
    <property type="entry name" value="Beta-barrel_TonB_sf"/>
</dbReference>
<feature type="chain" id="PRO_5011469798" evidence="11">
    <location>
        <begin position="22"/>
        <end position="682"/>
    </location>
</feature>
<dbReference type="InterPro" id="IPR012910">
    <property type="entry name" value="Plug_dom"/>
</dbReference>
<evidence type="ECO:0000313" key="14">
    <source>
        <dbReference type="EMBL" id="SFF43461.1"/>
    </source>
</evidence>
<dbReference type="Proteomes" id="UP000198964">
    <property type="component" value="Unassembled WGS sequence"/>
</dbReference>
<keyword evidence="4" id="KW-0812">Transmembrane</keyword>
<reference evidence="14 15" key="1">
    <citation type="submission" date="2016-10" db="EMBL/GenBank/DDBJ databases">
        <authorList>
            <person name="de Groot N.N."/>
        </authorList>
    </citation>
    <scope>NUCLEOTIDE SEQUENCE [LARGE SCALE GENOMIC DNA]</scope>
    <source>
        <strain evidence="14 15">CGMCC 1.9156</strain>
    </source>
</reference>
<evidence type="ECO:0000259" key="12">
    <source>
        <dbReference type="Pfam" id="PF00593"/>
    </source>
</evidence>
<dbReference type="Gene3D" id="2.170.130.10">
    <property type="entry name" value="TonB-dependent receptor, plug domain"/>
    <property type="match status" value="1"/>
</dbReference>
<feature type="domain" description="TonB-dependent receptor plug" evidence="13">
    <location>
        <begin position="47"/>
        <end position="139"/>
    </location>
</feature>
<evidence type="ECO:0000256" key="8">
    <source>
        <dbReference type="ARBA" id="ARBA00023170"/>
    </source>
</evidence>
<protein>
    <submittedName>
        <fullName evidence="14">Outer membrane cobalamin receptor protein</fullName>
    </submittedName>
</protein>
<evidence type="ECO:0000259" key="13">
    <source>
        <dbReference type="Pfam" id="PF07715"/>
    </source>
</evidence>
<dbReference type="GO" id="GO:0044718">
    <property type="term" value="P:siderophore transmembrane transport"/>
    <property type="evidence" value="ECO:0007669"/>
    <property type="project" value="TreeGrafter"/>
</dbReference>
<evidence type="ECO:0000256" key="2">
    <source>
        <dbReference type="ARBA" id="ARBA00022448"/>
    </source>
</evidence>
<dbReference type="Pfam" id="PF07715">
    <property type="entry name" value="Plug"/>
    <property type="match status" value="1"/>
</dbReference>